<dbReference type="PANTHER" id="PTHR23272">
    <property type="entry name" value="BED FINGER-RELATED"/>
    <property type="match status" value="1"/>
</dbReference>
<dbReference type="STRING" id="59895.A0A103Y1R0"/>
<dbReference type="GO" id="GO:0046983">
    <property type="term" value="F:protein dimerization activity"/>
    <property type="evidence" value="ECO:0007669"/>
    <property type="project" value="InterPro"/>
</dbReference>
<dbReference type="InterPro" id="IPR008906">
    <property type="entry name" value="HATC_C_dom"/>
</dbReference>
<dbReference type="Pfam" id="PF05699">
    <property type="entry name" value="Dimer_Tnp_hAT"/>
    <property type="match status" value="1"/>
</dbReference>
<dbReference type="AlphaFoldDB" id="A0A103Y1R0"/>
<protein>
    <submittedName>
        <fullName evidence="2">HAT dimerization</fullName>
    </submittedName>
</protein>
<accession>A0A103Y1R0</accession>
<dbReference type="Proteomes" id="UP000243975">
    <property type="component" value="Unassembled WGS sequence"/>
</dbReference>
<feature type="domain" description="HAT C-terminal dimerisation" evidence="1">
    <location>
        <begin position="1"/>
        <end position="48"/>
    </location>
</feature>
<comment type="caution">
    <text evidence="2">The sequence shown here is derived from an EMBL/GenBank/DDBJ whole genome shotgun (WGS) entry which is preliminary data.</text>
</comment>
<evidence type="ECO:0000313" key="3">
    <source>
        <dbReference type="Proteomes" id="UP000243975"/>
    </source>
</evidence>
<evidence type="ECO:0000259" key="1">
    <source>
        <dbReference type="Pfam" id="PF05699"/>
    </source>
</evidence>
<dbReference type="InterPro" id="IPR012337">
    <property type="entry name" value="RNaseH-like_sf"/>
</dbReference>
<dbReference type="EMBL" id="LEKV01003175">
    <property type="protein sequence ID" value="KVI00911.1"/>
    <property type="molecule type" value="Genomic_DNA"/>
</dbReference>
<organism evidence="2 3">
    <name type="scientific">Cynara cardunculus var. scolymus</name>
    <name type="common">Globe artichoke</name>
    <name type="synonym">Cynara scolymus</name>
    <dbReference type="NCBI Taxonomy" id="59895"/>
    <lineage>
        <taxon>Eukaryota</taxon>
        <taxon>Viridiplantae</taxon>
        <taxon>Streptophyta</taxon>
        <taxon>Embryophyta</taxon>
        <taxon>Tracheophyta</taxon>
        <taxon>Spermatophyta</taxon>
        <taxon>Magnoliopsida</taxon>
        <taxon>eudicotyledons</taxon>
        <taxon>Gunneridae</taxon>
        <taxon>Pentapetalae</taxon>
        <taxon>asterids</taxon>
        <taxon>campanulids</taxon>
        <taxon>Asterales</taxon>
        <taxon>Asteraceae</taxon>
        <taxon>Carduoideae</taxon>
        <taxon>Cardueae</taxon>
        <taxon>Carduinae</taxon>
        <taxon>Cynara</taxon>
    </lineage>
</organism>
<reference evidence="2 3" key="1">
    <citation type="journal article" date="2016" name="Sci. Rep.">
        <title>The genome sequence of the outbreeding globe artichoke constructed de novo incorporating a phase-aware low-pass sequencing strategy of F1 progeny.</title>
        <authorList>
            <person name="Scaglione D."/>
            <person name="Reyes-Chin-Wo S."/>
            <person name="Acquadro A."/>
            <person name="Froenicke L."/>
            <person name="Portis E."/>
            <person name="Beitel C."/>
            <person name="Tirone M."/>
            <person name="Mauro R."/>
            <person name="Lo Monaco A."/>
            <person name="Mauromicale G."/>
            <person name="Faccioli P."/>
            <person name="Cattivelli L."/>
            <person name="Rieseberg L."/>
            <person name="Michelmore R."/>
            <person name="Lanteri S."/>
        </authorList>
    </citation>
    <scope>NUCLEOTIDE SEQUENCE [LARGE SCALE GENOMIC DNA]</scope>
    <source>
        <strain evidence="2">2C</strain>
    </source>
</reference>
<dbReference type="OMA" id="STICIDI"/>
<gene>
    <name evidence="2" type="ORF">Ccrd_020825</name>
</gene>
<sequence length="84" mass="9363">MAKDILAIPVSTVASEFAFRTSGRAVDELRSRLGAKTVETLVCAQDWLRASTICIDIEQLLDDVEIYEEEIRRNDLDEAFGGTN</sequence>
<evidence type="ECO:0000313" key="2">
    <source>
        <dbReference type="EMBL" id="KVI00911.1"/>
    </source>
</evidence>
<keyword evidence="3" id="KW-1185">Reference proteome</keyword>
<dbReference type="SUPFAM" id="SSF53098">
    <property type="entry name" value="Ribonuclease H-like"/>
    <property type="match status" value="1"/>
</dbReference>
<dbReference type="PANTHER" id="PTHR23272:SF187">
    <property type="entry name" value="AC9 TRANSPOSASE-RELATED"/>
    <property type="match status" value="1"/>
</dbReference>
<name>A0A103Y1R0_CYNCS</name>
<proteinExistence type="predicted"/>
<dbReference type="Gramene" id="KVI00911">
    <property type="protein sequence ID" value="KVI00911"/>
    <property type="gene ID" value="Ccrd_020825"/>
</dbReference>